<comment type="caution">
    <text evidence="4">The sequence shown here is derived from an EMBL/GenBank/DDBJ whole genome shotgun (WGS) entry which is preliminary data.</text>
</comment>
<sequence length="431" mass="50057">MCGSEIKLFERLEFPYTKEVKDLKSKARPNLQLGNVNKSFYGVLKDIRNDLIYKKLKDKAKLWLDRYISDIAGVTDINIDQYYPPEDIEKLTLFLNKLKEAGISDIHYNSVVYYILKDFSFDAAENFIKIGSDKPLSDMGNLSLTCKIGATQYDFINSLYFFDRFNSIEAFRHLENGSRAIQNPQFIEHLIRFSNILPYEPYIDIKKITSLNDIRTYINIKSTHGTSYSVMSVISNFSTSILLLDLDILFIYLNALTDVSPLNSILLLNELIANYQPDSLPISIELITKIIVKKLFIKTSRERDIMRQLYLEGILSEPQFNQIFNTVTMFEIYNIQHSPKIELILYNILLGVKSNEEKLFITKYPHYFNKLDENDDQVKSLIRDFLILKTVSGFIVNPDDLLSLTRFNNTITSPDQIRLSEIAQLFENKRV</sequence>
<comment type="subcellular location">
    <subcellularLocation>
        <location evidence="1">Nucleus</location>
    </subcellularLocation>
</comment>
<dbReference type="AlphaFoldDB" id="K0KNC0"/>
<dbReference type="Proteomes" id="UP000009328">
    <property type="component" value="Unassembled WGS sequence"/>
</dbReference>
<evidence type="ECO:0000256" key="2">
    <source>
        <dbReference type="ARBA" id="ARBA00023242"/>
    </source>
</evidence>
<dbReference type="InterPro" id="IPR025151">
    <property type="entry name" value="ELYS_dom"/>
</dbReference>
<proteinExistence type="predicted"/>
<evidence type="ECO:0000313" key="4">
    <source>
        <dbReference type="EMBL" id="CCH42618.1"/>
    </source>
</evidence>
<organism evidence="4 5">
    <name type="scientific">Wickerhamomyces ciferrii (strain ATCC 14091 / BCRC 22168 / CBS 111 / JCM 3599 / NBRC 0793 / NRRL Y-1031 F-60-10)</name>
    <name type="common">Yeast</name>
    <name type="synonym">Pichia ciferrii</name>
    <dbReference type="NCBI Taxonomy" id="1206466"/>
    <lineage>
        <taxon>Eukaryota</taxon>
        <taxon>Fungi</taxon>
        <taxon>Dikarya</taxon>
        <taxon>Ascomycota</taxon>
        <taxon>Saccharomycotina</taxon>
        <taxon>Saccharomycetes</taxon>
        <taxon>Phaffomycetales</taxon>
        <taxon>Wickerhamomycetaceae</taxon>
        <taxon>Wickerhamomyces</taxon>
    </lineage>
</organism>
<keyword evidence="5" id="KW-1185">Reference proteome</keyword>
<protein>
    <recommendedName>
        <fullName evidence="3">ELYS-like domain-containing protein</fullName>
    </recommendedName>
</protein>
<evidence type="ECO:0000313" key="5">
    <source>
        <dbReference type="Proteomes" id="UP000009328"/>
    </source>
</evidence>
<keyword evidence="2" id="KW-0539">Nucleus</keyword>
<feature type="domain" description="ELYS-like" evidence="3">
    <location>
        <begin position="62"/>
        <end position="180"/>
    </location>
</feature>
<gene>
    <name evidence="4" type="ORF">BN7_2162</name>
</gene>
<dbReference type="GO" id="GO:0005634">
    <property type="term" value="C:nucleus"/>
    <property type="evidence" value="ECO:0007669"/>
    <property type="project" value="UniProtKB-SubCell"/>
</dbReference>
<dbReference type="HOGENOM" id="CLU_636483_0_0_1"/>
<accession>K0KNC0</accession>
<dbReference type="Pfam" id="PF13934">
    <property type="entry name" value="ELYS"/>
    <property type="match status" value="1"/>
</dbReference>
<reference evidence="4 5" key="1">
    <citation type="journal article" date="2012" name="Eukaryot. Cell">
        <title>Draft genome sequence of Wickerhamomyces ciferrii NRRL Y-1031 F-60-10.</title>
        <authorList>
            <person name="Schneider J."/>
            <person name="Andrea H."/>
            <person name="Blom J."/>
            <person name="Jaenicke S."/>
            <person name="Ruckert C."/>
            <person name="Schorsch C."/>
            <person name="Szczepanowski R."/>
            <person name="Farwick M."/>
            <person name="Goesmann A."/>
            <person name="Puhler A."/>
            <person name="Schaffer S."/>
            <person name="Tauch A."/>
            <person name="Kohler T."/>
            <person name="Brinkrolf K."/>
        </authorList>
    </citation>
    <scope>NUCLEOTIDE SEQUENCE [LARGE SCALE GENOMIC DNA]</scope>
    <source>
        <strain evidence="5">ATCC 14091 / BCRC 22168 / CBS 111 / JCM 3599 / NBRC 0793 / NRRL Y-1031 F-60-10</strain>
    </source>
</reference>
<name>K0KNC0_WICCF</name>
<dbReference type="InParanoid" id="K0KNC0"/>
<evidence type="ECO:0000259" key="3">
    <source>
        <dbReference type="Pfam" id="PF13934"/>
    </source>
</evidence>
<evidence type="ECO:0000256" key="1">
    <source>
        <dbReference type="ARBA" id="ARBA00004123"/>
    </source>
</evidence>
<dbReference type="EMBL" id="CAIF01000049">
    <property type="protein sequence ID" value="CCH42618.1"/>
    <property type="molecule type" value="Genomic_DNA"/>
</dbReference>